<evidence type="ECO:0000313" key="6">
    <source>
        <dbReference type="EMBL" id="GCB28237.1"/>
    </source>
</evidence>
<dbReference type="EMBL" id="BDHI01000029">
    <property type="protein sequence ID" value="GCB28237.1"/>
    <property type="molecule type" value="Genomic_DNA"/>
</dbReference>
<protein>
    <submittedName>
        <fullName evidence="6">N-alpha-acetyltransferase 35, NatC auxiliary subunit</fullName>
    </submittedName>
</protein>
<comment type="similarity">
    <text evidence="2">Belongs to the MAK10 family.</text>
</comment>
<keyword evidence="7" id="KW-1185">Reference proteome</keyword>
<dbReference type="InterPro" id="IPR007244">
    <property type="entry name" value="Naa35_N"/>
</dbReference>
<dbReference type="GO" id="GO:0031417">
    <property type="term" value="C:NatC complex"/>
    <property type="evidence" value="ECO:0007669"/>
    <property type="project" value="InterPro"/>
</dbReference>
<proteinExistence type="inferred from homology"/>
<dbReference type="PANTHER" id="PTHR21373">
    <property type="entry name" value="GLUCOSE REPRESSIBLE PROTEIN MAK10"/>
    <property type="match status" value="1"/>
</dbReference>
<dbReference type="PANTHER" id="PTHR21373:SF0">
    <property type="entry name" value="N-ALPHA-ACETYLTRANSFERASE 35, NATC AUXILIARY SUBUNIT"/>
    <property type="match status" value="1"/>
</dbReference>
<name>A0A401L9I8_ASPAW</name>
<dbReference type="InterPro" id="IPR057982">
    <property type="entry name" value="TPR_NAA35"/>
</dbReference>
<evidence type="ECO:0000259" key="4">
    <source>
        <dbReference type="Pfam" id="PF04112"/>
    </source>
</evidence>
<dbReference type="Proteomes" id="UP000286921">
    <property type="component" value="Unassembled WGS sequence"/>
</dbReference>
<sequence>MRVVTQSVVPRDITDEFTSAASSERLPLCCPPLYYSTVSSEFLADYISTSNLELKTGQLVKDEYFTLFEAVGALEIMDSKMDSGYLGPGENHAQALDDDYDVTRELGPEEVLGIMDGLLCHEMAWHMGHPLSQTLFTSLYLDKLLWPVPKSLDEATFFRGRSASNDKPASIVHLVLRAYCLALLKCCDFVHARVATEYYFEEEDFVTQLYNRTLLSQFEPELFYSLLDQAIYWVDEQKGKWDEKLQQAIKIRLLFRRDFLKGMEQDINVIETRSKEPFLACLSQLDDMAKSTTLGAQVPDSFSWKIQRKLASTVPPRPLVNINFDDALAHLRRLCQDAIDLQEVIDYRGPYNFKITVWTLLSRKPQPSVYIRSLVQTMILNNMTILGTVPVKQFLYDELAELVLPSSILLQANMDDIEVPSDPRFQIAKQMDAFVHRFSQPFVDTFRSSCLNRCRIRRTVCHTVVDWDNLQMEAEDLDEQLRTLSKEPPLMLANGDATYSYPLSSWAYHQKLVQFRLILQLGFELSIYAPEELPGMYWYLSHICSTHLGHIDRIRTFTVATAKRNLPDVAAKKRDALERHAALQKSLKLLERLTTQIVAIDAFAISLHALYVLLARHRVLPAASSPQAYSSDRLRYELRMKPFLSITLPELVPYDEYRREAVLEGDSDEIVLERATKAISEARKAWEATLANGAFIRDSDEDESPAPAIEEDWKRDIKDTKRACIGASIAIGTVKEALEKRTQQEPSDEAANSPSVNLRVTIPEVGNKARWHDWWIVPQISQATVAS</sequence>
<accession>A0A401L9I8</accession>
<dbReference type="InterPro" id="IPR057983">
    <property type="entry name" value="NAA35-like_N"/>
</dbReference>
<comment type="subcellular location">
    <subcellularLocation>
        <location evidence="1">Cytoplasm</location>
    </subcellularLocation>
</comment>
<gene>
    <name evidence="6" type="ORF">AAWM_11122</name>
</gene>
<dbReference type="Pfam" id="PF25789">
    <property type="entry name" value="TPR_NAA35"/>
    <property type="match status" value="1"/>
</dbReference>
<evidence type="ECO:0000256" key="3">
    <source>
        <dbReference type="ARBA" id="ARBA00022490"/>
    </source>
</evidence>
<dbReference type="Pfam" id="PF04112">
    <property type="entry name" value="Mak10"/>
    <property type="match status" value="1"/>
</dbReference>
<evidence type="ECO:0000256" key="2">
    <source>
        <dbReference type="ARBA" id="ARBA00006289"/>
    </source>
</evidence>
<organism evidence="6 7">
    <name type="scientific">Aspergillus awamori</name>
    <name type="common">Black koji mold</name>
    <dbReference type="NCBI Taxonomy" id="105351"/>
    <lineage>
        <taxon>Eukaryota</taxon>
        <taxon>Fungi</taxon>
        <taxon>Dikarya</taxon>
        <taxon>Ascomycota</taxon>
        <taxon>Pezizomycotina</taxon>
        <taxon>Eurotiomycetes</taxon>
        <taxon>Eurotiomycetidae</taxon>
        <taxon>Eurotiales</taxon>
        <taxon>Aspergillaceae</taxon>
        <taxon>Aspergillus</taxon>
    </lineage>
</organism>
<dbReference type="GO" id="GO:0016740">
    <property type="term" value="F:transferase activity"/>
    <property type="evidence" value="ECO:0007669"/>
    <property type="project" value="UniProtKB-KW"/>
</dbReference>
<comment type="caution">
    <text evidence="6">The sequence shown here is derived from an EMBL/GenBank/DDBJ whole genome shotgun (WGS) entry which is preliminary data.</text>
</comment>
<evidence type="ECO:0000259" key="5">
    <source>
        <dbReference type="Pfam" id="PF25789"/>
    </source>
</evidence>
<keyword evidence="3" id="KW-0963">Cytoplasm</keyword>
<dbReference type="STRING" id="105351.A0A401L9I8"/>
<feature type="domain" description="NAA35-like TPR repeats" evidence="5">
    <location>
        <begin position="364"/>
        <end position="747"/>
    </location>
</feature>
<reference evidence="6 7" key="1">
    <citation type="submission" date="2016-09" db="EMBL/GenBank/DDBJ databases">
        <title>Aspergillus awamori IFM 58123T.</title>
        <authorList>
            <person name="Kusuya Y."/>
            <person name="Shimizu M."/>
            <person name="Takahashi H."/>
            <person name="Yaguchi T."/>
        </authorList>
    </citation>
    <scope>NUCLEOTIDE SEQUENCE [LARGE SCALE GENOMIC DNA]</scope>
    <source>
        <strain evidence="6 7">IFM 58123</strain>
    </source>
</reference>
<evidence type="ECO:0000256" key="1">
    <source>
        <dbReference type="ARBA" id="ARBA00004496"/>
    </source>
</evidence>
<dbReference type="AlphaFoldDB" id="A0A401L9I8"/>
<evidence type="ECO:0000313" key="7">
    <source>
        <dbReference type="Proteomes" id="UP000286921"/>
    </source>
</evidence>
<keyword evidence="6" id="KW-0808">Transferase</keyword>
<feature type="domain" description="NAA35-like N-terminal" evidence="4">
    <location>
        <begin position="57"/>
        <end position="221"/>
    </location>
</feature>